<protein>
    <submittedName>
        <fullName evidence="3">F151B protein</fullName>
    </submittedName>
</protein>
<feature type="non-terminal residue" evidence="3">
    <location>
        <position position="226"/>
    </location>
</feature>
<evidence type="ECO:0000313" key="4">
    <source>
        <dbReference type="Proteomes" id="UP000736164"/>
    </source>
</evidence>
<name>A0A8J7NTI9_ATRSP</name>
<feature type="domain" description="Menorin-like" evidence="2">
    <location>
        <begin position="7"/>
        <end position="215"/>
    </location>
</feature>
<dbReference type="PANTHER" id="PTHR21184:SF3">
    <property type="entry name" value="PROTEIN FAM151B"/>
    <property type="match status" value="1"/>
</dbReference>
<organism evidence="3 4">
    <name type="scientific">Atractosteus spatula</name>
    <name type="common">Alligator gar</name>
    <name type="synonym">Lepisosteus spatula</name>
    <dbReference type="NCBI Taxonomy" id="7917"/>
    <lineage>
        <taxon>Eukaryota</taxon>
        <taxon>Metazoa</taxon>
        <taxon>Chordata</taxon>
        <taxon>Craniata</taxon>
        <taxon>Vertebrata</taxon>
        <taxon>Euteleostomi</taxon>
        <taxon>Actinopterygii</taxon>
        <taxon>Neopterygii</taxon>
        <taxon>Holostei</taxon>
        <taxon>Semionotiformes</taxon>
        <taxon>Lepisosteidae</taxon>
        <taxon>Atractosteus</taxon>
    </lineage>
</organism>
<dbReference type="PANTHER" id="PTHR21184">
    <property type="entry name" value="MENORIN (DENDRITIC BRANCHING PROTEIN)"/>
    <property type="match status" value="1"/>
</dbReference>
<dbReference type="Proteomes" id="UP000736164">
    <property type="component" value="Unassembled WGS sequence"/>
</dbReference>
<dbReference type="Pfam" id="PF10223">
    <property type="entry name" value="Menorin_N"/>
    <property type="match status" value="1"/>
</dbReference>
<evidence type="ECO:0000259" key="2">
    <source>
        <dbReference type="Pfam" id="PF10223"/>
    </source>
</evidence>
<proteinExistence type="inferred from homology"/>
<dbReference type="AlphaFoldDB" id="A0A8J7NTI9"/>
<keyword evidence="4" id="KW-1185">Reference proteome</keyword>
<accession>A0A8J7NTI9</accession>
<sequence>MGPRFTRGSAHMIEADVILRGEAPREPVMAHPPDTDSDITLHDWLHEVLASDKGIKLDFKSLPAVRPSLRLLERVRERLRGPLWINADVLPGPGGGGRPLDPEAFLAEVGAALPGAVLSLGWTTGWSPQADNTGYSWEMVREMEAVCRALARPVSFPVRAALLRPSFAQLRWLLQQSDRYSLTVWTGQGDIYPEEDLLLFRQNFDKSRIYYDVPEAPGVLLTKAPG</sequence>
<comment type="similarity">
    <text evidence="1">Belongs to the menorin family.</text>
</comment>
<dbReference type="EMBL" id="JAAWVO010036455">
    <property type="protein sequence ID" value="MBN3317604.1"/>
    <property type="molecule type" value="Genomic_DNA"/>
</dbReference>
<evidence type="ECO:0000256" key="1">
    <source>
        <dbReference type="ARBA" id="ARBA00044953"/>
    </source>
</evidence>
<gene>
    <name evidence="3" type="primary">Fam151b</name>
    <name evidence="3" type="ORF">GTO95_0018498</name>
</gene>
<comment type="caution">
    <text evidence="3">The sequence shown here is derived from an EMBL/GenBank/DDBJ whole genome shotgun (WGS) entry which is preliminary data.</text>
</comment>
<feature type="non-terminal residue" evidence="3">
    <location>
        <position position="1"/>
    </location>
</feature>
<reference evidence="3" key="1">
    <citation type="journal article" date="2021" name="Cell">
        <title>Tracing the genetic footprints of vertebrate landing in non-teleost ray-finned fishes.</title>
        <authorList>
            <person name="Bi X."/>
            <person name="Wang K."/>
            <person name="Yang L."/>
            <person name="Pan H."/>
            <person name="Jiang H."/>
            <person name="Wei Q."/>
            <person name="Fang M."/>
            <person name="Yu H."/>
            <person name="Zhu C."/>
            <person name="Cai Y."/>
            <person name="He Y."/>
            <person name="Gan X."/>
            <person name="Zeng H."/>
            <person name="Yu D."/>
            <person name="Zhu Y."/>
            <person name="Jiang H."/>
            <person name="Qiu Q."/>
            <person name="Yang H."/>
            <person name="Zhang Y.E."/>
            <person name="Wang W."/>
            <person name="Zhu M."/>
            <person name="He S."/>
            <person name="Zhang G."/>
        </authorList>
    </citation>
    <scope>NUCLEOTIDE SEQUENCE</scope>
    <source>
        <strain evidence="3">Allg_001</strain>
    </source>
</reference>
<evidence type="ECO:0000313" key="3">
    <source>
        <dbReference type="EMBL" id="MBN3317604.1"/>
    </source>
</evidence>
<dbReference type="GO" id="GO:0005615">
    <property type="term" value="C:extracellular space"/>
    <property type="evidence" value="ECO:0007669"/>
    <property type="project" value="TreeGrafter"/>
</dbReference>
<dbReference type="InterPro" id="IPR019356">
    <property type="entry name" value="Menorin_dom"/>
</dbReference>